<evidence type="ECO:0000313" key="3">
    <source>
        <dbReference type="RefSeq" id="XP_024936651.1"/>
    </source>
</evidence>
<dbReference type="AlphaFoldDB" id="A0AAJ7VXE7"/>
<keyword evidence="1" id="KW-1185">Reference proteome</keyword>
<evidence type="ECO:0000313" key="1">
    <source>
        <dbReference type="Proteomes" id="UP000694920"/>
    </source>
</evidence>
<reference evidence="2 3" key="1">
    <citation type="submission" date="2025-04" db="UniProtKB">
        <authorList>
            <consortium name="RefSeq"/>
        </authorList>
    </citation>
    <scope>IDENTIFICATION</scope>
</reference>
<dbReference type="GeneID" id="107263542"/>
<gene>
    <name evidence="2 3 4" type="primary">LOC107263542</name>
</gene>
<evidence type="ECO:0000313" key="2">
    <source>
        <dbReference type="RefSeq" id="XP_024936650.1"/>
    </source>
</evidence>
<proteinExistence type="predicted"/>
<name>A0AAJ7VXE7_CEPCN</name>
<dbReference type="RefSeq" id="XP_024936650.1">
    <property type="nucleotide sequence ID" value="XM_025080882.1"/>
</dbReference>
<sequence length="107" mass="11963">MRRPGMYCMGHRPIMGHHPIFTMGHLPRPMGHLPRPMDHLPRPMGHHRPMITTGFSIVGPFTRQRRRGAPGDIRSSQLCSQHMAGVLPPVAVELATEQAPPAPQQQQ</sequence>
<organism evidence="1 3">
    <name type="scientific">Cephus cinctus</name>
    <name type="common">Wheat stem sawfly</name>
    <dbReference type="NCBI Taxonomy" id="211228"/>
    <lineage>
        <taxon>Eukaryota</taxon>
        <taxon>Metazoa</taxon>
        <taxon>Ecdysozoa</taxon>
        <taxon>Arthropoda</taxon>
        <taxon>Hexapoda</taxon>
        <taxon>Insecta</taxon>
        <taxon>Pterygota</taxon>
        <taxon>Neoptera</taxon>
        <taxon>Endopterygota</taxon>
        <taxon>Hymenoptera</taxon>
        <taxon>Cephoidea</taxon>
        <taxon>Cephidae</taxon>
        <taxon>Cephus</taxon>
    </lineage>
</organism>
<accession>A0AAJ7VXE7</accession>
<dbReference type="Proteomes" id="UP000694920">
    <property type="component" value="Unplaced"/>
</dbReference>
<dbReference type="RefSeq" id="XP_024936652.1">
    <property type="nucleotide sequence ID" value="XM_025080884.1"/>
</dbReference>
<dbReference type="RefSeq" id="XP_024936651.1">
    <property type="nucleotide sequence ID" value="XM_025080883.1"/>
</dbReference>
<evidence type="ECO:0000313" key="4">
    <source>
        <dbReference type="RefSeq" id="XP_024936652.1"/>
    </source>
</evidence>
<protein>
    <submittedName>
        <fullName evidence="2 3">Uncharacterized protein LOC107263542 isoform X1</fullName>
    </submittedName>
</protein>